<gene>
    <name evidence="2" type="ORF">GMARGA_LOCUS31352</name>
</gene>
<feature type="region of interest" description="Disordered" evidence="1">
    <location>
        <begin position="36"/>
        <end position="62"/>
    </location>
</feature>
<feature type="non-terminal residue" evidence="2">
    <location>
        <position position="62"/>
    </location>
</feature>
<dbReference type="Proteomes" id="UP000789901">
    <property type="component" value="Unassembled WGS sequence"/>
</dbReference>
<evidence type="ECO:0000256" key="1">
    <source>
        <dbReference type="SAM" id="MobiDB-lite"/>
    </source>
</evidence>
<protein>
    <submittedName>
        <fullName evidence="2">37283_t:CDS:1</fullName>
    </submittedName>
</protein>
<comment type="caution">
    <text evidence="2">The sequence shown here is derived from an EMBL/GenBank/DDBJ whole genome shotgun (WGS) entry which is preliminary data.</text>
</comment>
<dbReference type="EMBL" id="CAJVQB010046586">
    <property type="protein sequence ID" value="CAG8833041.1"/>
    <property type="molecule type" value="Genomic_DNA"/>
</dbReference>
<reference evidence="2 3" key="1">
    <citation type="submission" date="2021-06" db="EMBL/GenBank/DDBJ databases">
        <authorList>
            <person name="Kallberg Y."/>
            <person name="Tangrot J."/>
            <person name="Rosling A."/>
        </authorList>
    </citation>
    <scope>NUCLEOTIDE SEQUENCE [LARGE SCALE GENOMIC DNA]</scope>
    <source>
        <strain evidence="2 3">120-4 pot B 10/14</strain>
    </source>
</reference>
<keyword evidence="3" id="KW-1185">Reference proteome</keyword>
<evidence type="ECO:0000313" key="2">
    <source>
        <dbReference type="EMBL" id="CAG8833041.1"/>
    </source>
</evidence>
<organism evidence="2 3">
    <name type="scientific">Gigaspora margarita</name>
    <dbReference type="NCBI Taxonomy" id="4874"/>
    <lineage>
        <taxon>Eukaryota</taxon>
        <taxon>Fungi</taxon>
        <taxon>Fungi incertae sedis</taxon>
        <taxon>Mucoromycota</taxon>
        <taxon>Glomeromycotina</taxon>
        <taxon>Glomeromycetes</taxon>
        <taxon>Diversisporales</taxon>
        <taxon>Gigasporaceae</taxon>
        <taxon>Gigaspora</taxon>
    </lineage>
</organism>
<accession>A0ABN7WJD8</accession>
<proteinExistence type="predicted"/>
<name>A0ABN7WJD8_GIGMA</name>
<evidence type="ECO:0000313" key="3">
    <source>
        <dbReference type="Proteomes" id="UP000789901"/>
    </source>
</evidence>
<sequence length="62" mass="7107">MQKLSAFYIANSKKELLYFFANNGIENLYEALSNMNLSDNNDDYNEEQPASKNVQDVELPEA</sequence>